<dbReference type="RefSeq" id="WP_260155146.1">
    <property type="nucleotide sequence ID" value="NZ_JACIJB010000001.1"/>
</dbReference>
<keyword evidence="2" id="KW-1185">Reference proteome</keyword>
<comment type="caution">
    <text evidence="1">The sequence shown here is derived from an EMBL/GenBank/DDBJ whole genome shotgun (WGS) entry which is preliminary data.</text>
</comment>
<protein>
    <submittedName>
        <fullName evidence="1">Uncharacterized protein</fullName>
    </submittedName>
</protein>
<name>A0A7W9E7E7_9CAUL</name>
<proteinExistence type="predicted"/>
<evidence type="ECO:0000313" key="1">
    <source>
        <dbReference type="EMBL" id="MBB5659874.1"/>
    </source>
</evidence>
<dbReference type="EMBL" id="JACIJB010000001">
    <property type="protein sequence ID" value="MBB5659874.1"/>
    <property type="molecule type" value="Genomic_DNA"/>
</dbReference>
<dbReference type="AlphaFoldDB" id="A0A7W9E7E7"/>
<organism evidence="1 2">
    <name type="scientific">Brevundimonas halotolerans</name>
    <dbReference type="NCBI Taxonomy" id="69670"/>
    <lineage>
        <taxon>Bacteria</taxon>
        <taxon>Pseudomonadati</taxon>
        <taxon>Pseudomonadota</taxon>
        <taxon>Alphaproteobacteria</taxon>
        <taxon>Caulobacterales</taxon>
        <taxon>Caulobacteraceae</taxon>
        <taxon>Brevundimonas</taxon>
    </lineage>
</organism>
<gene>
    <name evidence="1" type="ORF">FHS65_000592</name>
</gene>
<accession>A0A7W9E7E7</accession>
<sequence length="40" mass="4168">MARGEALVACDAARRLAVATLMAERAAQAVAEGSNRQKLP</sequence>
<reference evidence="1 2" key="1">
    <citation type="submission" date="2020-08" db="EMBL/GenBank/DDBJ databases">
        <title>Genomic Encyclopedia of Type Strains, Phase IV (KMG-IV): sequencing the most valuable type-strain genomes for metagenomic binning, comparative biology and taxonomic classification.</title>
        <authorList>
            <person name="Goeker M."/>
        </authorList>
    </citation>
    <scope>NUCLEOTIDE SEQUENCE [LARGE SCALE GENOMIC DNA]</scope>
    <source>
        <strain evidence="1 2">DSM 24448</strain>
    </source>
</reference>
<evidence type="ECO:0000313" key="2">
    <source>
        <dbReference type="Proteomes" id="UP000548978"/>
    </source>
</evidence>
<dbReference type="Proteomes" id="UP000548978">
    <property type="component" value="Unassembled WGS sequence"/>
</dbReference>